<dbReference type="InterPro" id="IPR051682">
    <property type="entry name" value="Mito_Persulfide_Diox"/>
</dbReference>
<reference evidence="3 4" key="1">
    <citation type="submission" date="2019-07" db="EMBL/GenBank/DDBJ databases">
        <authorList>
            <person name="Kim J."/>
        </authorList>
    </citation>
    <scope>NUCLEOTIDE SEQUENCE [LARGE SCALE GENOMIC DNA]</scope>
    <source>
        <strain evidence="3 4">MJ1a</strain>
    </source>
</reference>
<gene>
    <name evidence="3" type="ORF">FPZ42_00900</name>
</gene>
<organism evidence="3 4">
    <name type="scientific">Mucilaginibacter achroorhodeus</name>
    <dbReference type="NCBI Taxonomy" id="2599294"/>
    <lineage>
        <taxon>Bacteria</taxon>
        <taxon>Pseudomonadati</taxon>
        <taxon>Bacteroidota</taxon>
        <taxon>Sphingobacteriia</taxon>
        <taxon>Sphingobacteriales</taxon>
        <taxon>Sphingobacteriaceae</taxon>
        <taxon>Mucilaginibacter</taxon>
    </lineage>
</organism>
<feature type="domain" description="Rhodanese" evidence="2">
    <location>
        <begin position="360"/>
        <end position="440"/>
    </location>
</feature>
<dbReference type="Gene3D" id="3.60.15.10">
    <property type="entry name" value="Ribonuclease Z/Hydroxyacylglutathione hydrolase-like"/>
    <property type="match status" value="1"/>
</dbReference>
<dbReference type="InterPro" id="IPR036866">
    <property type="entry name" value="RibonucZ/Hydroxyglut_hydro"/>
</dbReference>
<proteinExistence type="predicted"/>
<dbReference type="Pfam" id="PF00753">
    <property type="entry name" value="Lactamase_B"/>
    <property type="match status" value="1"/>
</dbReference>
<dbReference type="AlphaFoldDB" id="A0A563U934"/>
<dbReference type="InterPro" id="IPR044528">
    <property type="entry name" value="POD-like_MBL-fold"/>
</dbReference>
<dbReference type="InterPro" id="IPR001279">
    <property type="entry name" value="Metallo-B-lactamas"/>
</dbReference>
<dbReference type="GO" id="GO:0016787">
    <property type="term" value="F:hydrolase activity"/>
    <property type="evidence" value="ECO:0007669"/>
    <property type="project" value="UniProtKB-KW"/>
</dbReference>
<evidence type="ECO:0000256" key="1">
    <source>
        <dbReference type="ARBA" id="ARBA00022723"/>
    </source>
</evidence>
<dbReference type="OrthoDB" id="9784009at2"/>
<sequence length="442" mass="48638">MIIHQFYDKGLAHASYAIVRSGKMIVIDPARNPQPYYDFANLHESEIVGVIETHPHADFVSSHLEIHHTTGADIYVSKLAGAGYPHQTFDEGDEIKLEDINLKAINTPGHSPDSICILVENENGKECAIFTGDTLFAGDVGRPDLRESVGNITAKKEELARQMYHSTREKLMTLPADVKVYPAHGPGSLCGKSMSPDLHSTIGKELRENYALQLMDELAFVQTLMADQPFMPKYFGYDVELNKIGAAAYAESVAKVNRQQPADISDAIIIDTRNREAYRNGHVKGSYNLQDAEKFETWLGSIVGPEEQFYLIGSDDAALDTAIAKAAKIGYEHNIKAAVLTPPTATEKSTILNLEEFRTNPNAYTIIDVRNWAEIKSGKLFANALTIPLPELRERVSEIPTDKPVLVHCAAGYRSAAALGIISAAISEVPVYDLGEAVNEWK</sequence>
<evidence type="ECO:0000313" key="3">
    <source>
        <dbReference type="EMBL" id="TWR27803.1"/>
    </source>
</evidence>
<dbReference type="PANTHER" id="PTHR43084:SF1">
    <property type="entry name" value="PERSULFIDE DIOXYGENASE ETHE1, MITOCHONDRIAL"/>
    <property type="match status" value="1"/>
</dbReference>
<dbReference type="CDD" id="cd07724">
    <property type="entry name" value="POD-like_MBL-fold"/>
    <property type="match status" value="1"/>
</dbReference>
<dbReference type="GO" id="GO:0046872">
    <property type="term" value="F:metal ion binding"/>
    <property type="evidence" value="ECO:0007669"/>
    <property type="project" value="UniProtKB-KW"/>
</dbReference>
<dbReference type="GO" id="GO:0050313">
    <property type="term" value="F:sulfur dioxygenase activity"/>
    <property type="evidence" value="ECO:0007669"/>
    <property type="project" value="InterPro"/>
</dbReference>
<dbReference type="Gene3D" id="3.40.250.10">
    <property type="entry name" value="Rhodanese-like domain"/>
    <property type="match status" value="2"/>
</dbReference>
<dbReference type="PROSITE" id="PS50206">
    <property type="entry name" value="RHODANESE_3"/>
    <property type="match status" value="2"/>
</dbReference>
<evidence type="ECO:0000313" key="4">
    <source>
        <dbReference type="Proteomes" id="UP000318010"/>
    </source>
</evidence>
<accession>A0A563U934</accession>
<dbReference type="SMART" id="SM00849">
    <property type="entry name" value="Lactamase_B"/>
    <property type="match status" value="1"/>
</dbReference>
<dbReference type="FunFam" id="3.60.15.10:FF:000030">
    <property type="entry name" value="Metallo-beta-lactamase family protein"/>
    <property type="match status" value="1"/>
</dbReference>
<dbReference type="RefSeq" id="WP_146268620.1">
    <property type="nucleotide sequence ID" value="NZ_VOEI01000001.1"/>
</dbReference>
<dbReference type="SUPFAM" id="SSF56281">
    <property type="entry name" value="Metallo-hydrolase/oxidoreductase"/>
    <property type="match status" value="1"/>
</dbReference>
<dbReference type="GO" id="GO:0070813">
    <property type="term" value="P:hydrogen sulfide metabolic process"/>
    <property type="evidence" value="ECO:0007669"/>
    <property type="project" value="TreeGrafter"/>
</dbReference>
<dbReference type="InterPro" id="IPR001763">
    <property type="entry name" value="Rhodanese-like_dom"/>
</dbReference>
<dbReference type="InterPro" id="IPR036873">
    <property type="entry name" value="Rhodanese-like_dom_sf"/>
</dbReference>
<dbReference type="GO" id="GO:0006749">
    <property type="term" value="P:glutathione metabolic process"/>
    <property type="evidence" value="ECO:0007669"/>
    <property type="project" value="InterPro"/>
</dbReference>
<evidence type="ECO:0000259" key="2">
    <source>
        <dbReference type="PROSITE" id="PS50206"/>
    </source>
</evidence>
<dbReference type="SUPFAM" id="SSF52821">
    <property type="entry name" value="Rhodanese/Cell cycle control phosphatase"/>
    <property type="match status" value="2"/>
</dbReference>
<keyword evidence="4" id="KW-1185">Reference proteome</keyword>
<dbReference type="PANTHER" id="PTHR43084">
    <property type="entry name" value="PERSULFIDE DIOXYGENASE ETHE1"/>
    <property type="match status" value="1"/>
</dbReference>
<name>A0A563U934_9SPHI</name>
<feature type="domain" description="Rhodanese" evidence="2">
    <location>
        <begin position="263"/>
        <end position="312"/>
    </location>
</feature>
<keyword evidence="3" id="KW-0378">Hydrolase</keyword>
<comment type="caution">
    <text evidence="3">The sequence shown here is derived from an EMBL/GenBank/DDBJ whole genome shotgun (WGS) entry which is preliminary data.</text>
</comment>
<dbReference type="Pfam" id="PF00581">
    <property type="entry name" value="Rhodanese"/>
    <property type="match status" value="2"/>
</dbReference>
<keyword evidence="1" id="KW-0479">Metal-binding</keyword>
<protein>
    <submittedName>
        <fullName evidence="3">MBL fold metallo-hydrolase</fullName>
    </submittedName>
</protein>
<dbReference type="Proteomes" id="UP000318010">
    <property type="component" value="Unassembled WGS sequence"/>
</dbReference>
<dbReference type="EMBL" id="VOEI01000001">
    <property type="protein sequence ID" value="TWR27803.1"/>
    <property type="molecule type" value="Genomic_DNA"/>
</dbReference>